<feature type="region of interest" description="Disordered" evidence="1">
    <location>
        <begin position="114"/>
        <end position="256"/>
    </location>
</feature>
<evidence type="ECO:0000313" key="4">
    <source>
        <dbReference type="Proteomes" id="UP000789831"/>
    </source>
</evidence>
<dbReference type="EMBL" id="CAJVPL010000697">
    <property type="protein sequence ID" value="CAG8522218.1"/>
    <property type="molecule type" value="Genomic_DNA"/>
</dbReference>
<dbReference type="InterPro" id="IPR036020">
    <property type="entry name" value="WW_dom_sf"/>
</dbReference>
<feature type="non-terminal residue" evidence="3">
    <location>
        <position position="256"/>
    </location>
</feature>
<organism evidence="3 4">
    <name type="scientific">Ambispora gerdemannii</name>
    <dbReference type="NCBI Taxonomy" id="144530"/>
    <lineage>
        <taxon>Eukaryota</taxon>
        <taxon>Fungi</taxon>
        <taxon>Fungi incertae sedis</taxon>
        <taxon>Mucoromycota</taxon>
        <taxon>Glomeromycotina</taxon>
        <taxon>Glomeromycetes</taxon>
        <taxon>Archaeosporales</taxon>
        <taxon>Ambisporaceae</taxon>
        <taxon>Ambispora</taxon>
    </lineage>
</organism>
<feature type="compositionally biased region" description="Polar residues" evidence="1">
    <location>
        <begin position="228"/>
        <end position="239"/>
    </location>
</feature>
<name>A0A9N9A7Q1_9GLOM</name>
<accession>A0A9N9A7Q1</accession>
<dbReference type="PROSITE" id="PS50020">
    <property type="entry name" value="WW_DOMAIN_2"/>
    <property type="match status" value="1"/>
</dbReference>
<dbReference type="Gene3D" id="2.20.70.10">
    <property type="match status" value="1"/>
</dbReference>
<dbReference type="Proteomes" id="UP000789831">
    <property type="component" value="Unassembled WGS sequence"/>
</dbReference>
<proteinExistence type="predicted"/>
<feature type="domain" description="WW" evidence="2">
    <location>
        <begin position="4"/>
        <end position="47"/>
    </location>
</feature>
<keyword evidence="4" id="KW-1185">Reference proteome</keyword>
<comment type="caution">
    <text evidence="3">The sequence shown here is derived from an EMBL/GenBank/DDBJ whole genome shotgun (WGS) entry which is preliminary data.</text>
</comment>
<feature type="compositionally biased region" description="Polar residues" evidence="1">
    <location>
        <begin position="158"/>
        <end position="188"/>
    </location>
</feature>
<protein>
    <submittedName>
        <fullName evidence="3">12017_t:CDS:1</fullName>
    </submittedName>
</protein>
<sequence length="256" mass="29480">MSGLPLPAGWEQAVSTKKTGGAFDHNTGQYYYIETASRKTTWDHPGIQQQQPPQHNNYTAIHPAYSPQQQPQHVLYSNYNVTNLNQHQHQQHPQFNNINNHRKSEPYYLIIPQQHQPQHHHPNNPLSHSNQIPYQNQPNPIQQSQNPQQIPNSLRPGHQTSTQPNSSSTLNKRQTLPQQSQNHQQIPNSLKPGYQTSDKKENDSNQKSPEREKTNEEFEEAAYLASLDLQQQHHQQIPNSLKPGYQTSDKKENDSN</sequence>
<dbReference type="AlphaFoldDB" id="A0A9N9A7Q1"/>
<dbReference type="SUPFAM" id="SSF51045">
    <property type="entry name" value="WW domain"/>
    <property type="match status" value="1"/>
</dbReference>
<dbReference type="OrthoDB" id="2367685at2759"/>
<gene>
    <name evidence="3" type="ORF">AGERDE_LOCUS5296</name>
</gene>
<dbReference type="InterPro" id="IPR001202">
    <property type="entry name" value="WW_dom"/>
</dbReference>
<feature type="compositionally biased region" description="Basic and acidic residues" evidence="1">
    <location>
        <begin position="197"/>
        <end position="216"/>
    </location>
</feature>
<feature type="compositionally biased region" description="Low complexity" evidence="1">
    <location>
        <begin position="123"/>
        <end position="153"/>
    </location>
</feature>
<evidence type="ECO:0000313" key="3">
    <source>
        <dbReference type="EMBL" id="CAG8522218.1"/>
    </source>
</evidence>
<dbReference type="SMART" id="SM00456">
    <property type="entry name" value="WW"/>
    <property type="match status" value="1"/>
</dbReference>
<reference evidence="3" key="1">
    <citation type="submission" date="2021-06" db="EMBL/GenBank/DDBJ databases">
        <authorList>
            <person name="Kallberg Y."/>
            <person name="Tangrot J."/>
            <person name="Rosling A."/>
        </authorList>
    </citation>
    <scope>NUCLEOTIDE SEQUENCE</scope>
    <source>
        <strain evidence="3">MT106</strain>
    </source>
</reference>
<evidence type="ECO:0000259" key="2">
    <source>
        <dbReference type="PROSITE" id="PS50020"/>
    </source>
</evidence>
<evidence type="ECO:0000256" key="1">
    <source>
        <dbReference type="SAM" id="MobiDB-lite"/>
    </source>
</evidence>
<dbReference type="CDD" id="cd00201">
    <property type="entry name" value="WW"/>
    <property type="match status" value="1"/>
</dbReference>